<keyword evidence="11" id="KW-0539">Nucleus</keyword>
<dbReference type="FunFam" id="3.30.160.60:FF:001402">
    <property type="entry name" value="Zinc finger protein 473"/>
    <property type="match status" value="1"/>
</dbReference>
<reference evidence="16" key="1">
    <citation type="submission" date="2011-03" db="EMBL/GenBank/DDBJ databases">
        <title>Version 3 of the genome sequence of Otolemur garnettii (Bushbaby).</title>
        <authorList>
            <consortium name="The Broad Institute Genome Sequencing Platform"/>
            <person name="Di Palma F."/>
            <person name="Johnson J."/>
            <person name="Lander E.S."/>
            <person name="Lindblad-Toh K."/>
            <person name="Jaffe D.B."/>
            <person name="Gnerre S."/>
            <person name="MacCallum I."/>
            <person name="Przybylski D."/>
            <person name="Ribeiro F.J."/>
            <person name="Burton J.N."/>
            <person name="Walker B.J."/>
            <person name="Sharpe T."/>
            <person name="Hall G."/>
        </authorList>
    </citation>
    <scope>NUCLEOTIDE SEQUENCE [LARGE SCALE GENOMIC DNA]</scope>
</reference>
<dbReference type="InterPro" id="IPR036051">
    <property type="entry name" value="KRAB_dom_sf"/>
</dbReference>
<dbReference type="FunFam" id="3.30.160.60:FF:000650">
    <property type="entry name" value="Zinc finger protein 197"/>
    <property type="match status" value="1"/>
</dbReference>
<dbReference type="FunFam" id="3.30.160.60:FF:000352">
    <property type="entry name" value="zinc finger protein 3 homolog"/>
    <property type="match status" value="1"/>
</dbReference>
<comment type="function">
    <text evidence="1">May be involved in transcriptional regulation.</text>
</comment>
<keyword evidence="7" id="KW-0862">Zinc</keyword>
<dbReference type="FunFam" id="3.30.160.60:FF:002254">
    <property type="entry name" value="Zinc finger protein 540"/>
    <property type="match status" value="1"/>
</dbReference>
<evidence type="ECO:0000256" key="5">
    <source>
        <dbReference type="ARBA" id="ARBA00022737"/>
    </source>
</evidence>
<dbReference type="SUPFAM" id="SSF57667">
    <property type="entry name" value="beta-beta-alpha zinc fingers"/>
    <property type="match status" value="8"/>
</dbReference>
<feature type="domain" description="C2H2-type" evidence="13">
    <location>
        <begin position="459"/>
        <end position="486"/>
    </location>
</feature>
<evidence type="ECO:0000256" key="1">
    <source>
        <dbReference type="ARBA" id="ARBA00003767"/>
    </source>
</evidence>
<dbReference type="PANTHER" id="PTHR16515:SF57">
    <property type="entry name" value="ZINC FINGER PROTEIN 154-LIKE"/>
    <property type="match status" value="1"/>
</dbReference>
<feature type="domain" description="C2H2-type" evidence="13">
    <location>
        <begin position="571"/>
        <end position="598"/>
    </location>
</feature>
<dbReference type="GO" id="GO:0008270">
    <property type="term" value="F:zinc ion binding"/>
    <property type="evidence" value="ECO:0007669"/>
    <property type="project" value="UniProtKB-KW"/>
</dbReference>
<dbReference type="InterPro" id="IPR001909">
    <property type="entry name" value="KRAB"/>
</dbReference>
<feature type="domain" description="C2H2-type" evidence="13">
    <location>
        <begin position="403"/>
        <end position="430"/>
    </location>
</feature>
<dbReference type="Pfam" id="PF00096">
    <property type="entry name" value="zf-C2H2"/>
    <property type="match status" value="8"/>
</dbReference>
<feature type="domain" description="C2H2-type" evidence="13">
    <location>
        <begin position="515"/>
        <end position="542"/>
    </location>
</feature>
<comment type="similarity">
    <text evidence="3">Belongs to the krueppel C2H2-type zinc-finger protein family.</text>
</comment>
<dbReference type="SMART" id="SM00355">
    <property type="entry name" value="ZnF_C2H2"/>
    <property type="match status" value="13"/>
</dbReference>
<feature type="domain" description="C2H2-type" evidence="13">
    <location>
        <begin position="627"/>
        <end position="654"/>
    </location>
</feature>
<feature type="domain" description="KRAB" evidence="14">
    <location>
        <begin position="13"/>
        <end position="84"/>
    </location>
</feature>
<keyword evidence="8" id="KW-0805">Transcription regulation</keyword>
<evidence type="ECO:0000256" key="7">
    <source>
        <dbReference type="ARBA" id="ARBA00022833"/>
    </source>
</evidence>
<dbReference type="Pfam" id="PF01352">
    <property type="entry name" value="KRAB"/>
    <property type="match status" value="2"/>
</dbReference>
<gene>
    <name evidence="15" type="primary">ZNF560</name>
</gene>
<feature type="domain" description="C2H2-type" evidence="13">
    <location>
        <begin position="319"/>
        <end position="346"/>
    </location>
</feature>
<dbReference type="FunFam" id="3.30.160.60:FF:000184">
    <property type="entry name" value="Zinc finger protein 333"/>
    <property type="match status" value="1"/>
</dbReference>
<name>H0XCC6_OTOGA</name>
<feature type="domain" description="C2H2-type" evidence="13">
    <location>
        <begin position="375"/>
        <end position="402"/>
    </location>
</feature>
<keyword evidence="10" id="KW-0804">Transcription</keyword>
<dbReference type="OMA" id="EWKMCLK"/>
<evidence type="ECO:0000259" key="14">
    <source>
        <dbReference type="PROSITE" id="PS50805"/>
    </source>
</evidence>
<dbReference type="PANTHER" id="PTHR16515">
    <property type="entry name" value="PR DOMAIN ZINC FINGER PROTEIN"/>
    <property type="match status" value="1"/>
</dbReference>
<protein>
    <submittedName>
        <fullName evidence="15">Zinc finger protein 560</fullName>
    </submittedName>
</protein>
<dbReference type="GO" id="GO:0000122">
    <property type="term" value="P:negative regulation of transcription by RNA polymerase II"/>
    <property type="evidence" value="ECO:0007669"/>
    <property type="project" value="UniProtKB-ARBA"/>
</dbReference>
<evidence type="ECO:0000256" key="4">
    <source>
        <dbReference type="ARBA" id="ARBA00022723"/>
    </source>
</evidence>
<dbReference type="AlphaFoldDB" id="H0XCC6"/>
<dbReference type="Ensembl" id="ENSOGAT00000015005.2">
    <property type="protein sequence ID" value="ENSOGAP00000013428.2"/>
    <property type="gene ID" value="ENSOGAG00000014997.2"/>
</dbReference>
<dbReference type="InterPro" id="IPR050331">
    <property type="entry name" value="Zinc_finger"/>
</dbReference>
<dbReference type="GO" id="GO:1990837">
    <property type="term" value="F:sequence-specific double-stranded DNA binding"/>
    <property type="evidence" value="ECO:0007669"/>
    <property type="project" value="UniProtKB-ARBA"/>
</dbReference>
<dbReference type="PROSITE" id="PS00028">
    <property type="entry name" value="ZINC_FINGER_C2H2_1"/>
    <property type="match status" value="13"/>
</dbReference>
<dbReference type="FunFam" id="3.30.160.60:FF:000016">
    <property type="entry name" value="zinc finger protein 37 homolog"/>
    <property type="match status" value="1"/>
</dbReference>
<keyword evidence="5" id="KW-0677">Repeat</keyword>
<evidence type="ECO:0000256" key="11">
    <source>
        <dbReference type="ARBA" id="ARBA00023242"/>
    </source>
</evidence>
<comment type="subcellular location">
    <subcellularLocation>
        <location evidence="2">Nucleus</location>
    </subcellularLocation>
</comment>
<feature type="domain" description="C2H2-type" evidence="13">
    <location>
        <begin position="291"/>
        <end position="318"/>
    </location>
</feature>
<keyword evidence="6 12" id="KW-0863">Zinc-finger</keyword>
<dbReference type="InterPro" id="IPR036236">
    <property type="entry name" value="Znf_C2H2_sf"/>
</dbReference>
<feature type="domain" description="C2H2-type" evidence="13">
    <location>
        <begin position="543"/>
        <end position="570"/>
    </location>
</feature>
<dbReference type="FunFam" id="3.30.160.60:FF:003187">
    <property type="match status" value="1"/>
</dbReference>
<dbReference type="FunFam" id="3.30.160.60:FF:001465">
    <property type="entry name" value="Zinc finger protein 560"/>
    <property type="match status" value="1"/>
</dbReference>
<evidence type="ECO:0000256" key="6">
    <source>
        <dbReference type="ARBA" id="ARBA00022771"/>
    </source>
</evidence>
<dbReference type="FunFam" id="3.30.160.60:FF:001009">
    <property type="entry name" value="Zinc finger protein 26"/>
    <property type="match status" value="1"/>
</dbReference>
<evidence type="ECO:0000313" key="15">
    <source>
        <dbReference type="Ensembl" id="ENSOGAP00000013428.2"/>
    </source>
</evidence>
<feature type="domain" description="C2H2-type" evidence="13">
    <location>
        <begin position="680"/>
        <end position="702"/>
    </location>
</feature>
<dbReference type="SUPFAM" id="SSF109640">
    <property type="entry name" value="KRAB domain (Kruppel-associated box)"/>
    <property type="match status" value="2"/>
</dbReference>
<evidence type="ECO:0000256" key="12">
    <source>
        <dbReference type="PROSITE-ProRule" id="PRU00042"/>
    </source>
</evidence>
<reference evidence="15" key="3">
    <citation type="submission" date="2025-09" db="UniProtKB">
        <authorList>
            <consortium name="Ensembl"/>
        </authorList>
    </citation>
    <scope>IDENTIFICATION</scope>
</reference>
<dbReference type="eggNOG" id="KOG1721">
    <property type="taxonomic scope" value="Eukaryota"/>
</dbReference>
<dbReference type="Gene3D" id="3.30.160.60">
    <property type="entry name" value="Classic Zinc Finger"/>
    <property type="match status" value="14"/>
</dbReference>
<evidence type="ECO:0000256" key="10">
    <source>
        <dbReference type="ARBA" id="ARBA00023163"/>
    </source>
</evidence>
<sequence length="702" mass="81337">MANCLTNCYQDSVTFNDVAVDFTQEEWVLLAQTQKILHKDVMLENYKNLATVGYQLIKPSLISWLEQEEELRTVQGGDLQDWEILLKTNVSAVQQDFWMVQTSNGIQTDLVTFDSVAVEFTQEEWTLLDTTQRNLYRDVMLENYKNLSSVGYQLFKPSLISQLEEEFRTVQRSIFQEWKMCLKTNGSALQQDIFCLKTSNGIQPARNHNGGELYDYKQCGNVFSEHSCLKTHMSIQNENISEYNQYGEDFLSLHKETSTRGKHSVFDERGKSFSLTLNVEFQRKYTQDKYFECNDCGKTFVNQSHIQAHRKTHYGEKLYECEHCGKVFPDSMTCAVHVETHIVKNTYECKECGKGFRNPTYLDNHMQTHTGMEPYKCKDCGKVFTVHSDLTKHIQTHTGEKPYECKECGKAFRTSSGLIEHMRCHTGERPFKCDQCEKAFVSLSSLFAHLRTHAGEKFFDCYMCGKLFTSSSYLRVHMRTHTGERPYRCKECGKAFTKSSYLTKHLRIHTGEKPYECQKCGKAFIERSYLTRHIRTHTGEKPYECKECGKAFAVSSSLTDHVRIHTGEKPYKCDECGKAYNRCGLLTQHSKTHTTEKTFECKACGKSFRNSSCLNDHFRTHTEMKPYECKECGKTFTWRSSLTKHVRMHNSEKPYCGECGKLFHTGCIWHMRGHTGEKCFECNQCGKAFASFSCHIAYLRTR</sequence>
<keyword evidence="16" id="KW-1185">Reference proteome</keyword>
<evidence type="ECO:0000256" key="9">
    <source>
        <dbReference type="ARBA" id="ARBA00023125"/>
    </source>
</evidence>
<organism evidence="15 16">
    <name type="scientific">Otolemur garnettii</name>
    <name type="common">Small-eared galago</name>
    <name type="synonym">Garnett's greater bushbaby</name>
    <dbReference type="NCBI Taxonomy" id="30611"/>
    <lineage>
        <taxon>Eukaryota</taxon>
        <taxon>Metazoa</taxon>
        <taxon>Chordata</taxon>
        <taxon>Craniata</taxon>
        <taxon>Vertebrata</taxon>
        <taxon>Euteleostomi</taxon>
        <taxon>Mammalia</taxon>
        <taxon>Eutheria</taxon>
        <taxon>Euarchontoglires</taxon>
        <taxon>Primates</taxon>
        <taxon>Strepsirrhini</taxon>
        <taxon>Lorisiformes</taxon>
        <taxon>Galagidae</taxon>
        <taxon>Otolemur</taxon>
    </lineage>
</organism>
<proteinExistence type="inferred from homology"/>
<evidence type="ECO:0000259" key="13">
    <source>
        <dbReference type="PROSITE" id="PS50157"/>
    </source>
</evidence>
<evidence type="ECO:0000256" key="8">
    <source>
        <dbReference type="ARBA" id="ARBA00023015"/>
    </source>
</evidence>
<dbReference type="PROSITE" id="PS50805">
    <property type="entry name" value="KRAB"/>
    <property type="match status" value="2"/>
</dbReference>
<dbReference type="GeneTree" id="ENSGT00940000164683"/>
<evidence type="ECO:0000256" key="3">
    <source>
        <dbReference type="ARBA" id="ARBA00006991"/>
    </source>
</evidence>
<feature type="domain" description="C2H2-type" evidence="13">
    <location>
        <begin position="431"/>
        <end position="458"/>
    </location>
</feature>
<dbReference type="Pfam" id="PF13912">
    <property type="entry name" value="zf-C2H2_6"/>
    <property type="match status" value="2"/>
</dbReference>
<dbReference type="FunFam" id="3.30.160.60:FF:000870">
    <property type="entry name" value="zinc finger protein 197 isoform X1"/>
    <property type="match status" value="1"/>
</dbReference>
<dbReference type="Gene3D" id="6.10.140.140">
    <property type="match status" value="2"/>
</dbReference>
<evidence type="ECO:0000256" key="2">
    <source>
        <dbReference type="ARBA" id="ARBA00004123"/>
    </source>
</evidence>
<feature type="domain" description="C2H2-type" evidence="13">
    <location>
        <begin position="599"/>
        <end position="626"/>
    </location>
</feature>
<feature type="domain" description="C2H2-type" evidence="13">
    <location>
        <begin position="487"/>
        <end position="514"/>
    </location>
</feature>
<dbReference type="EMBL" id="AAQR03140959">
    <property type="status" value="NOT_ANNOTATED_CDS"/>
    <property type="molecule type" value="Genomic_DNA"/>
</dbReference>
<reference evidence="15" key="2">
    <citation type="submission" date="2025-08" db="UniProtKB">
        <authorList>
            <consortium name="Ensembl"/>
        </authorList>
    </citation>
    <scope>IDENTIFICATION</scope>
</reference>
<dbReference type="HOGENOM" id="CLU_002678_17_1_1"/>
<dbReference type="CDD" id="cd07765">
    <property type="entry name" value="KRAB_A-box"/>
    <property type="match status" value="2"/>
</dbReference>
<dbReference type="InParanoid" id="H0XCC6"/>
<feature type="domain" description="C2H2-type" evidence="13">
    <location>
        <begin position="347"/>
        <end position="374"/>
    </location>
</feature>
<evidence type="ECO:0000313" key="16">
    <source>
        <dbReference type="Proteomes" id="UP000005225"/>
    </source>
</evidence>
<dbReference type="Proteomes" id="UP000005225">
    <property type="component" value="Unassembled WGS sequence"/>
</dbReference>
<dbReference type="Pfam" id="PF13465">
    <property type="entry name" value="zf-H2C2_2"/>
    <property type="match status" value="1"/>
</dbReference>
<keyword evidence="9" id="KW-0238">DNA-binding</keyword>
<dbReference type="FunFam" id="3.30.160.60:FF:001498">
    <property type="entry name" value="Zinc finger protein 404"/>
    <property type="match status" value="1"/>
</dbReference>
<accession>H0XCC6</accession>
<dbReference type="InterPro" id="IPR013087">
    <property type="entry name" value="Znf_C2H2_type"/>
</dbReference>
<keyword evidence="4" id="KW-0479">Metal-binding</keyword>
<dbReference type="FunFam" id="3.30.160.60:FF:000044">
    <property type="entry name" value="zinc finger protein 37 homolog"/>
    <property type="match status" value="1"/>
</dbReference>
<feature type="domain" description="KRAB" evidence="14">
    <location>
        <begin position="111"/>
        <end position="180"/>
    </location>
</feature>
<dbReference type="GO" id="GO:0005634">
    <property type="term" value="C:nucleus"/>
    <property type="evidence" value="ECO:0007669"/>
    <property type="project" value="UniProtKB-SubCell"/>
</dbReference>
<dbReference type="STRING" id="30611.ENSOGAP00000013428"/>
<dbReference type="SMART" id="SM00349">
    <property type="entry name" value="KRAB"/>
    <property type="match status" value="2"/>
</dbReference>
<dbReference type="PROSITE" id="PS50157">
    <property type="entry name" value="ZINC_FINGER_C2H2_2"/>
    <property type="match status" value="14"/>
</dbReference>